<dbReference type="PROSITE" id="PS01124">
    <property type="entry name" value="HTH_ARAC_FAMILY_2"/>
    <property type="match status" value="1"/>
</dbReference>
<evidence type="ECO:0000256" key="3">
    <source>
        <dbReference type="ARBA" id="ARBA00023163"/>
    </source>
</evidence>
<evidence type="ECO:0000313" key="5">
    <source>
        <dbReference type="EMBL" id="QUE49454.1"/>
    </source>
</evidence>
<dbReference type="SUPFAM" id="SSF46689">
    <property type="entry name" value="Homeodomain-like"/>
    <property type="match status" value="1"/>
</dbReference>
<dbReference type="RefSeq" id="WP_211629536.1">
    <property type="nucleotide sequence ID" value="NZ_CP073100.1"/>
</dbReference>
<dbReference type="Pfam" id="PF02311">
    <property type="entry name" value="AraC_binding"/>
    <property type="match status" value="1"/>
</dbReference>
<dbReference type="EMBL" id="CP073100">
    <property type="protein sequence ID" value="QUE49454.1"/>
    <property type="molecule type" value="Genomic_DNA"/>
</dbReference>
<dbReference type="InterPro" id="IPR020449">
    <property type="entry name" value="Tscrpt_reg_AraC-type_HTH"/>
</dbReference>
<dbReference type="InterPro" id="IPR003313">
    <property type="entry name" value="AraC-bd"/>
</dbReference>
<dbReference type="AlphaFoldDB" id="A0A975IXU8"/>
<organism evidence="5 6">
    <name type="scientific">Luteolibacter ambystomatis</name>
    <dbReference type="NCBI Taxonomy" id="2824561"/>
    <lineage>
        <taxon>Bacteria</taxon>
        <taxon>Pseudomonadati</taxon>
        <taxon>Verrucomicrobiota</taxon>
        <taxon>Verrucomicrobiia</taxon>
        <taxon>Verrucomicrobiales</taxon>
        <taxon>Verrucomicrobiaceae</taxon>
        <taxon>Luteolibacter</taxon>
    </lineage>
</organism>
<gene>
    <name evidence="5" type="ORF">KBB96_11275</name>
</gene>
<name>A0A975IXU8_9BACT</name>
<dbReference type="GO" id="GO:0003700">
    <property type="term" value="F:DNA-binding transcription factor activity"/>
    <property type="evidence" value="ECO:0007669"/>
    <property type="project" value="InterPro"/>
</dbReference>
<dbReference type="InterPro" id="IPR018060">
    <property type="entry name" value="HTH_AraC"/>
</dbReference>
<keyword evidence="3" id="KW-0804">Transcription</keyword>
<dbReference type="PANTHER" id="PTHR43280:SF32">
    <property type="entry name" value="TRANSCRIPTIONAL REGULATORY PROTEIN"/>
    <property type="match status" value="1"/>
</dbReference>
<evidence type="ECO:0000259" key="4">
    <source>
        <dbReference type="PROSITE" id="PS01124"/>
    </source>
</evidence>
<dbReference type="Gene3D" id="1.10.10.60">
    <property type="entry name" value="Homeodomain-like"/>
    <property type="match status" value="1"/>
</dbReference>
<dbReference type="InterPro" id="IPR018062">
    <property type="entry name" value="HTH_AraC-typ_CS"/>
</dbReference>
<evidence type="ECO:0000256" key="2">
    <source>
        <dbReference type="ARBA" id="ARBA00023125"/>
    </source>
</evidence>
<dbReference type="PANTHER" id="PTHR43280">
    <property type="entry name" value="ARAC-FAMILY TRANSCRIPTIONAL REGULATOR"/>
    <property type="match status" value="1"/>
</dbReference>
<dbReference type="InterPro" id="IPR037923">
    <property type="entry name" value="HTH-like"/>
</dbReference>
<keyword evidence="1" id="KW-0805">Transcription regulation</keyword>
<protein>
    <submittedName>
        <fullName evidence="5">Helix-turn-helix domain-containing protein</fullName>
    </submittedName>
</protein>
<accession>A0A975IXU8</accession>
<dbReference type="PRINTS" id="PR00032">
    <property type="entry name" value="HTHARAC"/>
</dbReference>
<feature type="domain" description="HTH araC/xylS-type" evidence="4">
    <location>
        <begin position="191"/>
        <end position="289"/>
    </location>
</feature>
<reference evidence="5" key="1">
    <citation type="submission" date="2021-04" db="EMBL/GenBank/DDBJ databases">
        <title>Luteolibacter sp. 32A isolated from the skin of an Anderson's salamander (Ambystoma andersonii).</title>
        <authorList>
            <person name="Spergser J."/>
            <person name="Busse H.-J."/>
        </authorList>
    </citation>
    <scope>NUCLEOTIDE SEQUENCE</scope>
    <source>
        <strain evidence="5">32A</strain>
    </source>
</reference>
<dbReference type="KEGG" id="lamb:KBB96_11275"/>
<dbReference type="SUPFAM" id="SSF51215">
    <property type="entry name" value="Regulatory protein AraC"/>
    <property type="match status" value="1"/>
</dbReference>
<proteinExistence type="predicted"/>
<keyword evidence="6" id="KW-1185">Reference proteome</keyword>
<evidence type="ECO:0000256" key="1">
    <source>
        <dbReference type="ARBA" id="ARBA00023015"/>
    </source>
</evidence>
<dbReference type="Pfam" id="PF12833">
    <property type="entry name" value="HTH_18"/>
    <property type="match status" value="1"/>
</dbReference>
<keyword evidence="2" id="KW-0238">DNA-binding</keyword>
<dbReference type="PROSITE" id="PS00041">
    <property type="entry name" value="HTH_ARAC_FAMILY_1"/>
    <property type="match status" value="1"/>
</dbReference>
<dbReference type="InterPro" id="IPR009057">
    <property type="entry name" value="Homeodomain-like_sf"/>
</dbReference>
<sequence length="299" mass="34523">MKRRTVPEIEMIDYGQEHLRRQGFVAMPLMDSMRKDPQRGHPHLHDFYQVTLLNGHGKLMHDFRETTFSGPILFFVSPGQVHTATPDPGAKATVVSFTREFFNAHTGDAGLLAELPFYYTAYAPPWLPLSEDEATIARSLLNEIQQEYDAAQPGAAEILQALLRILFVRASRWYGHAHPVGSTTRGPRLVREYQLLVEHHFHHWQTLESYARQLGVTVNHLNDVVREETGRAAGEHIRQRRLLDAKRLLLHSDLTISEIGYRLGFDDPSYFSRFFRRYEKTTPADFRENIREKYHSSGD</sequence>
<dbReference type="GO" id="GO:0043565">
    <property type="term" value="F:sequence-specific DNA binding"/>
    <property type="evidence" value="ECO:0007669"/>
    <property type="project" value="InterPro"/>
</dbReference>
<evidence type="ECO:0000313" key="6">
    <source>
        <dbReference type="Proteomes" id="UP000676169"/>
    </source>
</evidence>
<dbReference type="Proteomes" id="UP000676169">
    <property type="component" value="Chromosome"/>
</dbReference>
<dbReference type="SMART" id="SM00342">
    <property type="entry name" value="HTH_ARAC"/>
    <property type="match status" value="1"/>
</dbReference>